<dbReference type="Gene3D" id="1.20.120.520">
    <property type="entry name" value="nmb1532 protein domain like"/>
    <property type="match status" value="1"/>
</dbReference>
<dbReference type="AlphaFoldDB" id="A0A4Q4ZLC8"/>
<dbReference type="InterPro" id="IPR012312">
    <property type="entry name" value="Hemerythrin-like"/>
</dbReference>
<protein>
    <submittedName>
        <fullName evidence="2">Hemerythrin domain-containing protein</fullName>
    </submittedName>
</protein>
<dbReference type="EMBL" id="SDKM01000003">
    <property type="protein sequence ID" value="RYP88336.1"/>
    <property type="molecule type" value="Genomic_DNA"/>
</dbReference>
<dbReference type="OrthoDB" id="5197650at2"/>
<feature type="domain" description="Hemerythrin-like" evidence="1">
    <location>
        <begin position="9"/>
        <end position="133"/>
    </location>
</feature>
<dbReference type="Proteomes" id="UP000295198">
    <property type="component" value="Unassembled WGS sequence"/>
</dbReference>
<name>A0A4Q4ZLC8_9ACTN</name>
<evidence type="ECO:0000313" key="2">
    <source>
        <dbReference type="EMBL" id="RYP88336.1"/>
    </source>
</evidence>
<sequence length="210" mass="22676">MAEMSMNKAIHGAVRRDLTRFIGALEAFPAGNKARAEQLATAWANFHFELTYHHEGEHEIAWPGLMAVGVSPDLLAELDTEHEAMATALADAGAAMTKLRATASKEDAAGALAAFRSLQEVTIAHLEHEEAELEDVYQANREAPAIKEMGRKFGKVSPARGGHFFAWVSDGAGPGELAAIKGNVPGPVYAVLTTVFGRRYRKEVAPVWRA</sequence>
<dbReference type="CDD" id="cd12108">
    <property type="entry name" value="Hr-like"/>
    <property type="match status" value="1"/>
</dbReference>
<comment type="caution">
    <text evidence="2">The sequence shown here is derived from an EMBL/GenBank/DDBJ whole genome shotgun (WGS) entry which is preliminary data.</text>
</comment>
<dbReference type="RefSeq" id="WP_134713972.1">
    <property type="nucleotide sequence ID" value="NZ_SDKM01000003.1"/>
</dbReference>
<accession>A0A4Q4ZLC8</accession>
<dbReference type="Pfam" id="PF01814">
    <property type="entry name" value="Hemerythrin"/>
    <property type="match status" value="1"/>
</dbReference>
<gene>
    <name evidence="2" type="ORF">EKO23_03130</name>
</gene>
<organism evidence="2 3">
    <name type="scientific">Nocardioides guangzhouensis</name>
    <dbReference type="NCBI Taxonomy" id="2497878"/>
    <lineage>
        <taxon>Bacteria</taxon>
        <taxon>Bacillati</taxon>
        <taxon>Actinomycetota</taxon>
        <taxon>Actinomycetes</taxon>
        <taxon>Propionibacteriales</taxon>
        <taxon>Nocardioidaceae</taxon>
        <taxon>Nocardioides</taxon>
    </lineage>
</organism>
<reference evidence="2 3" key="1">
    <citation type="submission" date="2019-01" db="EMBL/GenBank/DDBJ databases">
        <title>Nocardioides guangzhouensis sp. nov., an actinobacterium isolated from soil.</title>
        <authorList>
            <person name="Fu Y."/>
            <person name="Cai Y."/>
            <person name="Lin Z."/>
            <person name="Chen P."/>
        </authorList>
    </citation>
    <scope>NUCLEOTIDE SEQUENCE [LARGE SCALE GENOMIC DNA]</scope>
    <source>
        <strain evidence="2 3">130</strain>
    </source>
</reference>
<evidence type="ECO:0000313" key="3">
    <source>
        <dbReference type="Proteomes" id="UP000295198"/>
    </source>
</evidence>
<keyword evidence="3" id="KW-1185">Reference proteome</keyword>
<evidence type="ECO:0000259" key="1">
    <source>
        <dbReference type="Pfam" id="PF01814"/>
    </source>
</evidence>
<proteinExistence type="predicted"/>